<protein>
    <submittedName>
        <fullName evidence="3">Uncharacterized protein LOC100210921</fullName>
    </submittedName>
</protein>
<gene>
    <name evidence="3" type="primary">LOC100210921</name>
</gene>
<evidence type="ECO:0000313" key="3">
    <source>
        <dbReference type="RefSeq" id="XP_065655871.1"/>
    </source>
</evidence>
<sequence>MINEDVLATKDLENDKSDKDSGLADDYIDFQLIREAFNVLPDEKTLSIDYDLELDLSDENFGSYNDFIVDNQEASKTCKVDSNNNTNSNINTKKIGVEEHFVISDTNKNTLLPGKYREFTKEQARQWRRKRILNTYNQSTFKKKDDSVRVLPNNKLQPLFNVPSKPTVQEKLKDPLLAGEKIGANRGPVPMKHRALPQSFWKEPQAPQSSSLAGSHYSILPPLFASDESSNIQDMRPVTPPEETNRSPRHKKKVVESENADTALLFSLFDHLENKIDEKLIVKRGRPKKQSTDQKQTTKQKPKLNNISKDNDPCIVDALADKLFPELSLHQAKEKINNLAAIIKIGKQTSTIVQFPAVNHNYPEIHQNYSEMLNELIAHM</sequence>
<dbReference type="Proteomes" id="UP001652625">
    <property type="component" value="Chromosome 06"/>
</dbReference>
<dbReference type="Pfam" id="PF15238">
    <property type="entry name" value="TEADIR3"/>
    <property type="match status" value="1"/>
</dbReference>
<feature type="region of interest" description="Disordered" evidence="1">
    <location>
        <begin position="225"/>
        <end position="256"/>
    </location>
</feature>
<keyword evidence="2" id="KW-1185">Reference proteome</keyword>
<reference evidence="3" key="1">
    <citation type="submission" date="2025-08" db="UniProtKB">
        <authorList>
            <consortium name="RefSeq"/>
        </authorList>
    </citation>
    <scope>IDENTIFICATION</scope>
</reference>
<dbReference type="InterPro" id="IPR053819">
    <property type="entry name" value="TEADIR3_omega_loop"/>
</dbReference>
<dbReference type="GeneID" id="100210921"/>
<dbReference type="RefSeq" id="XP_065655871.1">
    <property type="nucleotide sequence ID" value="XM_065799799.1"/>
</dbReference>
<organism evidence="2 3">
    <name type="scientific">Hydra vulgaris</name>
    <name type="common">Hydra</name>
    <name type="synonym">Hydra attenuata</name>
    <dbReference type="NCBI Taxonomy" id="6087"/>
    <lineage>
        <taxon>Eukaryota</taxon>
        <taxon>Metazoa</taxon>
        <taxon>Cnidaria</taxon>
        <taxon>Hydrozoa</taxon>
        <taxon>Hydroidolina</taxon>
        <taxon>Anthoathecata</taxon>
        <taxon>Aplanulata</taxon>
        <taxon>Hydridae</taxon>
        <taxon>Hydra</taxon>
    </lineage>
</organism>
<accession>A0ABM4C2T8</accession>
<name>A0ABM4C2T8_HYDVU</name>
<proteinExistence type="predicted"/>
<evidence type="ECO:0000313" key="2">
    <source>
        <dbReference type="Proteomes" id="UP001652625"/>
    </source>
</evidence>
<feature type="region of interest" description="Disordered" evidence="1">
    <location>
        <begin position="280"/>
        <end position="309"/>
    </location>
</feature>
<evidence type="ECO:0000256" key="1">
    <source>
        <dbReference type="SAM" id="MobiDB-lite"/>
    </source>
</evidence>